<dbReference type="RefSeq" id="WP_345068900.1">
    <property type="nucleotide sequence ID" value="NZ_BAABCN010000012.1"/>
</dbReference>
<dbReference type="InterPro" id="IPR050309">
    <property type="entry name" value="Type-B_Carboxylest/Lipase"/>
</dbReference>
<evidence type="ECO:0000256" key="2">
    <source>
        <dbReference type="ARBA" id="ARBA00022801"/>
    </source>
</evidence>
<dbReference type="Gene3D" id="3.40.50.1820">
    <property type="entry name" value="alpha/beta hydrolase"/>
    <property type="match status" value="1"/>
</dbReference>
<evidence type="ECO:0000313" key="5">
    <source>
        <dbReference type="EMBL" id="GAA3889401.1"/>
    </source>
</evidence>
<evidence type="ECO:0000259" key="4">
    <source>
        <dbReference type="Pfam" id="PF00135"/>
    </source>
</evidence>
<feature type="domain" description="Carboxylesterase type B" evidence="4">
    <location>
        <begin position="11"/>
        <end position="356"/>
    </location>
</feature>
<dbReference type="InterPro" id="IPR019826">
    <property type="entry name" value="Carboxylesterase_B_AS"/>
</dbReference>
<dbReference type="SUPFAM" id="SSF53474">
    <property type="entry name" value="alpha/beta-Hydrolases"/>
    <property type="match status" value="1"/>
</dbReference>
<dbReference type="InterPro" id="IPR002018">
    <property type="entry name" value="CarbesteraseB"/>
</dbReference>
<name>A0ABP7KW23_9MICO</name>
<comment type="caution">
    <text evidence="5">The sequence shown here is derived from an EMBL/GenBank/DDBJ whole genome shotgun (WGS) entry which is preliminary data.</text>
</comment>
<dbReference type="InterPro" id="IPR019819">
    <property type="entry name" value="Carboxylesterase_B_CS"/>
</dbReference>
<feature type="domain" description="Carboxylesterase type B" evidence="4">
    <location>
        <begin position="364"/>
        <end position="475"/>
    </location>
</feature>
<sequence>MESPHSIGVIADTEFGAVRGSLDGSTNVWRGIRYAAPPVGELRFRAPQPPSRSAAIIEATEFGPRSPQPRSSVLLSRSAAARLDEDCLTLNVWSPSGGAARKPVLFWIHGGDNLQGAAHEHPFSGRSLAERGDVVVVSVNYRLGILGFVDFSSFATREQPADSNLGLRDVIAALEWVQGNIAQFGGDPNRVTIGGESSGGDIVTTLLAVPTAAGLFHRAIAQSPSADSVHTAEHAANVASTVLAMLRVHPASLQRLRETPPGALIAAAGRLVAATRLSEATRSSDETRHFGGARFSAATSAPTAARTPFAPVVDGTLVCEHPLTALQNGRAHRVPLLLGSNRDAATGIAAVISTSYEGHASAHTMAHDRAARMPPLAIADAHSPFAPVWLYRFDYSPPVRKAFGSRAPRSSELPYLWGSLPRGPLPLLEALATDSAARRLSARVQHRWLSFAKLGIPTHAVGEPVWNSYDEHRATMIFDARDVLVNDLDAALRADGDSEGNTARLPAGATHR</sequence>
<keyword evidence="6" id="KW-1185">Reference proteome</keyword>
<evidence type="ECO:0000256" key="1">
    <source>
        <dbReference type="ARBA" id="ARBA00005964"/>
    </source>
</evidence>
<dbReference type="Proteomes" id="UP001501803">
    <property type="component" value="Unassembled WGS sequence"/>
</dbReference>
<organism evidence="5 6">
    <name type="scientific">Leifsonia kafniensis</name>
    <dbReference type="NCBI Taxonomy" id="475957"/>
    <lineage>
        <taxon>Bacteria</taxon>
        <taxon>Bacillati</taxon>
        <taxon>Actinomycetota</taxon>
        <taxon>Actinomycetes</taxon>
        <taxon>Micrococcales</taxon>
        <taxon>Microbacteriaceae</taxon>
        <taxon>Leifsonia</taxon>
    </lineage>
</organism>
<dbReference type="Pfam" id="PF00135">
    <property type="entry name" value="COesterase"/>
    <property type="match status" value="2"/>
</dbReference>
<gene>
    <name evidence="5" type="ORF">GCM10022381_34180</name>
</gene>
<keyword evidence="2 3" id="KW-0378">Hydrolase</keyword>
<dbReference type="PANTHER" id="PTHR11559">
    <property type="entry name" value="CARBOXYLESTERASE"/>
    <property type="match status" value="1"/>
</dbReference>
<dbReference type="EMBL" id="BAABCN010000012">
    <property type="protein sequence ID" value="GAA3889401.1"/>
    <property type="molecule type" value="Genomic_DNA"/>
</dbReference>
<protein>
    <recommendedName>
        <fullName evidence="3">Carboxylic ester hydrolase</fullName>
        <ecNumber evidence="3">3.1.1.-</ecNumber>
    </recommendedName>
</protein>
<dbReference type="PROSITE" id="PS00122">
    <property type="entry name" value="CARBOXYLESTERASE_B_1"/>
    <property type="match status" value="1"/>
</dbReference>
<accession>A0ABP7KW23</accession>
<dbReference type="EC" id="3.1.1.-" evidence="3"/>
<comment type="similarity">
    <text evidence="1 3">Belongs to the type-B carboxylesterase/lipase family.</text>
</comment>
<evidence type="ECO:0000256" key="3">
    <source>
        <dbReference type="RuleBase" id="RU361235"/>
    </source>
</evidence>
<reference evidence="6" key="1">
    <citation type="journal article" date="2019" name="Int. J. Syst. Evol. Microbiol.">
        <title>The Global Catalogue of Microorganisms (GCM) 10K type strain sequencing project: providing services to taxonomists for standard genome sequencing and annotation.</title>
        <authorList>
            <consortium name="The Broad Institute Genomics Platform"/>
            <consortium name="The Broad Institute Genome Sequencing Center for Infectious Disease"/>
            <person name="Wu L."/>
            <person name="Ma J."/>
        </authorList>
    </citation>
    <scope>NUCLEOTIDE SEQUENCE [LARGE SCALE GENOMIC DNA]</scope>
    <source>
        <strain evidence="6">JCM 17021</strain>
    </source>
</reference>
<dbReference type="PROSITE" id="PS00941">
    <property type="entry name" value="CARBOXYLESTERASE_B_2"/>
    <property type="match status" value="1"/>
</dbReference>
<dbReference type="InterPro" id="IPR029058">
    <property type="entry name" value="AB_hydrolase_fold"/>
</dbReference>
<evidence type="ECO:0000313" key="6">
    <source>
        <dbReference type="Proteomes" id="UP001501803"/>
    </source>
</evidence>
<proteinExistence type="inferred from homology"/>